<evidence type="ECO:0000256" key="9">
    <source>
        <dbReference type="ARBA" id="ARBA00022833"/>
    </source>
</evidence>
<dbReference type="AlphaFoldDB" id="A0A286A2D6"/>
<dbReference type="PANTHER" id="PTHR30612:SF0">
    <property type="entry name" value="CHLOROPLAST PROTEIN-TRANSPORTING ATPASE"/>
    <property type="match status" value="1"/>
</dbReference>
<evidence type="ECO:0000256" key="6">
    <source>
        <dbReference type="ARBA" id="ARBA00022519"/>
    </source>
</evidence>
<dbReference type="PRINTS" id="PR00906">
    <property type="entry name" value="SECA"/>
</dbReference>
<proteinExistence type="inferred from homology"/>
<dbReference type="GO" id="GO:0065002">
    <property type="term" value="P:intracellular protein transmembrane transport"/>
    <property type="evidence" value="ECO:0007669"/>
    <property type="project" value="UniProtKB-UniRule"/>
</dbReference>
<dbReference type="FunFam" id="3.90.1440.10:FF:000001">
    <property type="entry name" value="Preprotein translocase subunit SecA"/>
    <property type="match status" value="1"/>
</dbReference>
<dbReference type="InterPro" id="IPR011115">
    <property type="entry name" value="SecA_DEAD"/>
</dbReference>
<feature type="binding site" evidence="15">
    <location>
        <position position="550"/>
    </location>
    <ligand>
        <name>ATP</name>
        <dbReference type="ChEBI" id="CHEBI:30616"/>
    </ligand>
</feature>
<dbReference type="Gene3D" id="3.40.50.300">
    <property type="entry name" value="P-loop containing nucleotide triphosphate hydrolases"/>
    <property type="match status" value="2"/>
</dbReference>
<dbReference type="InterPro" id="IPR014001">
    <property type="entry name" value="Helicase_ATP-bd"/>
</dbReference>
<protein>
    <recommendedName>
        <fullName evidence="15 16">Protein translocase subunit SecA</fullName>
        <ecNumber evidence="15">7.4.2.8</ecNumber>
    </recommendedName>
</protein>
<evidence type="ECO:0000256" key="4">
    <source>
        <dbReference type="ARBA" id="ARBA00022475"/>
    </source>
</evidence>
<dbReference type="CDD" id="cd18803">
    <property type="entry name" value="SF2_C_secA"/>
    <property type="match status" value="1"/>
</dbReference>
<evidence type="ECO:0000256" key="17">
    <source>
        <dbReference type="SAM" id="MobiDB-lite"/>
    </source>
</evidence>
<dbReference type="GO" id="GO:0017038">
    <property type="term" value="P:protein import"/>
    <property type="evidence" value="ECO:0007669"/>
    <property type="project" value="InterPro"/>
</dbReference>
<evidence type="ECO:0000313" key="21">
    <source>
        <dbReference type="EMBL" id="SOD16048.1"/>
    </source>
</evidence>
<sequence length="953" mass="108649">MPVFNTTPDSFSAACNIFQGEKEFHTSFLNRLFKHGIIRDLLFMLGNLLKKIFGSRNDRMIKQYSQVVRAINEMEQVISELSDVDLRAQTDKFKQRIQDGEELNDLLPEAFAVVRETGKRVLQMRHFDVQLIGGMVLHEGNIAEMRTGEGKTLMATLPAYLNALSGNGVHVVTVNDYLAKRDADWMGKIYQFLGLSVGVIYAQMSYGDKQAAYAADITYGTNNEYGFDYLRDNMVTHTNERVQRVLNFAIVDEVDSILIDEARTPLIISGQAEGDTEIYVRINVLIPKLIRQETEDSPGDYSVDEKSHQVTLSESGFEHAEKLLASAGLLKPGTSLYDPANINLIHHVNAGLRAHSLYFLDQHYVVQDGEVVIVDEFTGRLMAGRRWSDGLHQAVEAKEGVVIQKENQTLASITFQNYFRMYQKLSGMTGTADTEAAEFQQIYGLETVIIPTLKPMIRDDRMDLVFRTTKEKNEAIIQEIKECYKEGQPVLVGTTSIESNELLSKLLEREKLPHQVLNAKQHASEASIVAQAGRPKMVTIATNMAGRGTDIVLGGNPEPEIERIRHDEKISEEAKLKQINEVSEKWKVIHEEVLRNGGLHIIGTERHESRRVDNQLRGRSGRQGDPGSSRFFLSLEDPLLRIFASDRVANIMTRLNMPEGEAIEHPWVTKAIENAQRKVEARNFDMRKQLLEYDDVANDQRQVIYQQRNELLEAEQNISETITAIRESVLSDLFNLYIPPQSVEEQWDVTGLEKVLATDFQLHFPLKKWLEQQPDLHEESLSQRIIDLANEKYQEKVEVVGAEIIHHYERVVMLQILDSHWREHLAALDHLRQGIHLRGYAQKNPKQEYKREAFGLFTNMLEEVKSVVTKILMTVQIKNEQQVEAVTETLRSPENVQYHHDNYTEASEEDSSRSNIQAEKSQPFVRDNEKIGRNQPCPCGSGKKYKQCHGKVK</sequence>
<keyword evidence="14 15" id="KW-0472">Membrane</keyword>
<dbReference type="SUPFAM" id="SSF52540">
    <property type="entry name" value="P-loop containing nucleoside triphosphate hydrolases"/>
    <property type="match status" value="2"/>
</dbReference>
<comment type="cofactor">
    <cofactor evidence="1">
        <name>Zn(2+)</name>
        <dbReference type="ChEBI" id="CHEBI:29105"/>
    </cofactor>
</comment>
<dbReference type="Proteomes" id="UP000219335">
    <property type="component" value="Unassembled WGS sequence"/>
</dbReference>
<dbReference type="PROSITE" id="PS01312">
    <property type="entry name" value="SECA"/>
    <property type="match status" value="1"/>
</dbReference>
<evidence type="ECO:0000256" key="8">
    <source>
        <dbReference type="ARBA" id="ARBA00022741"/>
    </source>
</evidence>
<feature type="domain" description="Helicase C-terminal" evidence="19">
    <location>
        <begin position="475"/>
        <end position="680"/>
    </location>
</feature>
<feature type="region of interest" description="Disordered" evidence="17">
    <location>
        <begin position="905"/>
        <end position="953"/>
    </location>
</feature>
<feature type="binding site" evidence="15">
    <location>
        <position position="130"/>
    </location>
    <ligand>
        <name>ATP</name>
        <dbReference type="ChEBI" id="CHEBI:30616"/>
    </ligand>
</feature>
<dbReference type="Pfam" id="PF07517">
    <property type="entry name" value="SecA_DEAD"/>
    <property type="match status" value="1"/>
</dbReference>
<evidence type="ECO:0000256" key="16">
    <source>
        <dbReference type="RuleBase" id="RU003874"/>
    </source>
</evidence>
<keyword evidence="12 15" id="KW-1278">Translocase</keyword>
<dbReference type="GO" id="GO:0046872">
    <property type="term" value="F:metal ion binding"/>
    <property type="evidence" value="ECO:0007669"/>
    <property type="project" value="UniProtKB-KW"/>
</dbReference>
<evidence type="ECO:0000256" key="5">
    <source>
        <dbReference type="ARBA" id="ARBA00022490"/>
    </source>
</evidence>
<dbReference type="Gene3D" id="3.90.1440.10">
    <property type="entry name" value="SecA, preprotein cross-linking domain"/>
    <property type="match status" value="1"/>
</dbReference>
<dbReference type="PANTHER" id="PTHR30612">
    <property type="entry name" value="SECA INNER MEMBRANE COMPONENT OF SEC PROTEIN SECRETION SYSTEM"/>
    <property type="match status" value="1"/>
</dbReference>
<dbReference type="InterPro" id="IPR001650">
    <property type="entry name" value="Helicase_C-like"/>
</dbReference>
<dbReference type="GO" id="GO:0005524">
    <property type="term" value="F:ATP binding"/>
    <property type="evidence" value="ECO:0007669"/>
    <property type="project" value="UniProtKB-UniRule"/>
</dbReference>
<dbReference type="EC" id="7.4.2.8" evidence="15"/>
<keyword evidence="3 15" id="KW-0813">Transport</keyword>
<evidence type="ECO:0000256" key="1">
    <source>
        <dbReference type="ARBA" id="ARBA00001947"/>
    </source>
</evidence>
<evidence type="ECO:0000259" key="20">
    <source>
        <dbReference type="PROSITE" id="PS51196"/>
    </source>
</evidence>
<evidence type="ECO:0000256" key="14">
    <source>
        <dbReference type="ARBA" id="ARBA00023136"/>
    </source>
</evidence>
<comment type="subunit">
    <text evidence="15">Monomer and homodimer. Part of the essential Sec protein translocation apparatus which comprises SecA, SecYEG and auxiliary proteins SecDF-YajC and YidC.</text>
</comment>
<dbReference type="NCBIfam" id="NF009538">
    <property type="entry name" value="PRK12904.1"/>
    <property type="match status" value="1"/>
</dbReference>
<dbReference type="Pfam" id="PF02810">
    <property type="entry name" value="SEC-C"/>
    <property type="match status" value="1"/>
</dbReference>
<dbReference type="GO" id="GO:0008564">
    <property type="term" value="F:protein-exporting ATPase activity"/>
    <property type="evidence" value="ECO:0007669"/>
    <property type="project" value="UniProtKB-EC"/>
</dbReference>
<dbReference type="GO" id="GO:0006605">
    <property type="term" value="P:protein targeting"/>
    <property type="evidence" value="ECO:0007669"/>
    <property type="project" value="UniProtKB-UniRule"/>
</dbReference>
<keyword evidence="11 15" id="KW-0653">Protein transport</keyword>
<dbReference type="CDD" id="cd17928">
    <property type="entry name" value="DEXDc_SecA"/>
    <property type="match status" value="1"/>
</dbReference>
<dbReference type="InterPro" id="IPR044722">
    <property type="entry name" value="SecA_SF2_C"/>
</dbReference>
<comment type="function">
    <text evidence="15">Part of the Sec protein translocase complex. Interacts with the SecYEG preprotein conducting channel. Has a central role in coupling the hydrolysis of ATP to the transfer of proteins into and across the cell membrane, serving both as a receptor for the preprotein-SecB complex and as an ATP-driven molecular motor driving the stepwise translocation of polypeptide chains across the membrane.</text>
</comment>
<keyword evidence="9" id="KW-0862">Zinc</keyword>
<dbReference type="SUPFAM" id="SSF81767">
    <property type="entry name" value="Pre-protein crosslinking domain of SecA"/>
    <property type="match status" value="1"/>
</dbReference>
<dbReference type="SMART" id="SM00957">
    <property type="entry name" value="SecA_DEAD"/>
    <property type="match status" value="1"/>
</dbReference>
<keyword evidence="7" id="KW-0479">Metal-binding</keyword>
<evidence type="ECO:0000256" key="12">
    <source>
        <dbReference type="ARBA" id="ARBA00022967"/>
    </source>
</evidence>
<dbReference type="SUPFAM" id="SSF81886">
    <property type="entry name" value="Helical scaffold and wing domains of SecA"/>
    <property type="match status" value="1"/>
</dbReference>
<evidence type="ECO:0000259" key="18">
    <source>
        <dbReference type="PROSITE" id="PS51192"/>
    </source>
</evidence>
<dbReference type="Pfam" id="PF07516">
    <property type="entry name" value="SecA_SW"/>
    <property type="match status" value="1"/>
</dbReference>
<dbReference type="PROSITE" id="PS51192">
    <property type="entry name" value="HELICASE_ATP_BIND_1"/>
    <property type="match status" value="1"/>
</dbReference>
<dbReference type="Pfam" id="PF01043">
    <property type="entry name" value="SecA_PP_bind"/>
    <property type="match status" value="1"/>
</dbReference>
<dbReference type="InterPro" id="IPR036670">
    <property type="entry name" value="SecA_X-link_sf"/>
</dbReference>
<dbReference type="GO" id="GO:0005886">
    <property type="term" value="C:plasma membrane"/>
    <property type="evidence" value="ECO:0007669"/>
    <property type="project" value="UniProtKB-SubCell"/>
</dbReference>
<evidence type="ECO:0000256" key="15">
    <source>
        <dbReference type="HAMAP-Rule" id="MF_01382"/>
    </source>
</evidence>
<keyword evidence="6" id="KW-0997">Cell inner membrane</keyword>
<comment type="similarity">
    <text evidence="2 15 16">Belongs to the SecA family.</text>
</comment>
<keyword evidence="5 15" id="KW-0963">Cytoplasm</keyword>
<dbReference type="Pfam" id="PF21090">
    <property type="entry name" value="P-loop_SecA"/>
    <property type="match status" value="1"/>
</dbReference>
<dbReference type="GO" id="GO:0043952">
    <property type="term" value="P:protein transport by the Sec complex"/>
    <property type="evidence" value="ECO:0007669"/>
    <property type="project" value="UniProtKB-ARBA"/>
</dbReference>
<gene>
    <name evidence="15" type="primary">secA</name>
    <name evidence="21" type="ORF">SAMN06297164_0209</name>
</gene>
<dbReference type="PROSITE" id="PS51194">
    <property type="entry name" value="HELICASE_CTER"/>
    <property type="match status" value="1"/>
</dbReference>
<keyword evidence="8 15" id="KW-0547">Nucleotide-binding</keyword>
<feature type="binding site" evidence="15">
    <location>
        <begin position="148"/>
        <end position="152"/>
    </location>
    <ligand>
        <name>ATP</name>
        <dbReference type="ChEBI" id="CHEBI:30616"/>
    </ligand>
</feature>
<comment type="catalytic activity">
    <reaction evidence="15">
        <text>ATP + H2O + cellular proteinSide 1 = ADP + phosphate + cellular proteinSide 2.</text>
        <dbReference type="EC" id="7.4.2.8"/>
    </reaction>
</comment>
<accession>A0A286A2D6</accession>
<dbReference type="NCBIfam" id="TIGR00963">
    <property type="entry name" value="secA"/>
    <property type="match status" value="1"/>
</dbReference>
<evidence type="ECO:0000256" key="2">
    <source>
        <dbReference type="ARBA" id="ARBA00007650"/>
    </source>
</evidence>
<dbReference type="InterPro" id="IPR011130">
    <property type="entry name" value="SecA_preprotein_X-link_dom"/>
</dbReference>
<organism evidence="21 22">
    <name type="scientific">Nitrosomonas ureae</name>
    <dbReference type="NCBI Taxonomy" id="44577"/>
    <lineage>
        <taxon>Bacteria</taxon>
        <taxon>Pseudomonadati</taxon>
        <taxon>Pseudomonadota</taxon>
        <taxon>Betaproteobacteria</taxon>
        <taxon>Nitrosomonadales</taxon>
        <taxon>Nitrosomonadaceae</taxon>
        <taxon>Nitrosomonas</taxon>
    </lineage>
</organism>
<dbReference type="FunFam" id="1.10.3060.10:FF:000003">
    <property type="entry name" value="Protein translocase subunit SecA"/>
    <property type="match status" value="1"/>
</dbReference>
<dbReference type="InterPro" id="IPR020937">
    <property type="entry name" value="SecA_CS"/>
</dbReference>
<comment type="subcellular location">
    <subcellularLocation>
        <location evidence="15">Cell membrane</location>
        <topology evidence="15">Peripheral membrane protein</topology>
        <orientation evidence="15">Cytoplasmic side</orientation>
    </subcellularLocation>
    <subcellularLocation>
        <location evidence="15">Cytoplasm</location>
    </subcellularLocation>
    <text evidence="15">Distribution is 50-50.</text>
</comment>
<dbReference type="FunFam" id="3.40.50.300:FF:000113">
    <property type="entry name" value="Preprotein translocase subunit SecA"/>
    <property type="match status" value="1"/>
</dbReference>
<reference evidence="21 22" key="1">
    <citation type="submission" date="2017-09" db="EMBL/GenBank/DDBJ databases">
        <authorList>
            <person name="Ehlers B."/>
            <person name="Leendertz F.H."/>
        </authorList>
    </citation>
    <scope>NUCLEOTIDE SEQUENCE [LARGE SCALE GENOMIC DNA]</scope>
    <source>
        <strain evidence="21 22">Nm42</strain>
    </source>
</reference>
<feature type="compositionally biased region" description="Basic residues" evidence="17">
    <location>
        <begin position="943"/>
        <end position="953"/>
    </location>
</feature>
<dbReference type="Gene3D" id="1.10.3060.10">
    <property type="entry name" value="Helical scaffold and wing domains of SecA"/>
    <property type="match status" value="1"/>
</dbReference>
<dbReference type="HAMAP" id="MF_01382">
    <property type="entry name" value="SecA"/>
    <property type="match status" value="1"/>
</dbReference>
<dbReference type="FunFam" id="3.40.50.300:FF:000334">
    <property type="entry name" value="Protein translocase subunit SecA"/>
    <property type="match status" value="1"/>
</dbReference>
<dbReference type="InterPro" id="IPR011116">
    <property type="entry name" value="SecA_Wing/Scaffold"/>
</dbReference>
<dbReference type="PROSITE" id="PS51196">
    <property type="entry name" value="SECA_MOTOR_DEAD"/>
    <property type="match status" value="1"/>
</dbReference>
<evidence type="ECO:0000256" key="11">
    <source>
        <dbReference type="ARBA" id="ARBA00022927"/>
    </source>
</evidence>
<dbReference type="InterPro" id="IPR036266">
    <property type="entry name" value="SecA_Wing/Scaffold_sf"/>
</dbReference>
<name>A0A286A2D6_9PROT</name>
<evidence type="ECO:0000256" key="13">
    <source>
        <dbReference type="ARBA" id="ARBA00023010"/>
    </source>
</evidence>
<keyword evidence="13 15" id="KW-0811">Translocation</keyword>
<dbReference type="SMART" id="SM00958">
    <property type="entry name" value="SecA_PP_bind"/>
    <property type="match status" value="1"/>
</dbReference>
<evidence type="ECO:0000256" key="10">
    <source>
        <dbReference type="ARBA" id="ARBA00022840"/>
    </source>
</evidence>
<evidence type="ECO:0000256" key="7">
    <source>
        <dbReference type="ARBA" id="ARBA00022723"/>
    </source>
</evidence>
<keyword evidence="10 15" id="KW-0067">ATP-binding</keyword>
<dbReference type="InterPro" id="IPR027417">
    <property type="entry name" value="P-loop_NTPase"/>
</dbReference>
<dbReference type="InterPro" id="IPR004027">
    <property type="entry name" value="SEC_C_motif"/>
</dbReference>
<dbReference type="InterPro" id="IPR000185">
    <property type="entry name" value="SecA"/>
</dbReference>
<dbReference type="GO" id="GO:0031522">
    <property type="term" value="C:cell envelope Sec protein transport complex"/>
    <property type="evidence" value="ECO:0007669"/>
    <property type="project" value="TreeGrafter"/>
</dbReference>
<feature type="domain" description="SecA family profile" evidence="20">
    <location>
        <begin position="46"/>
        <end position="664"/>
    </location>
</feature>
<feature type="domain" description="Helicase ATP-binding" evidence="18">
    <location>
        <begin position="132"/>
        <end position="290"/>
    </location>
</feature>
<evidence type="ECO:0000259" key="19">
    <source>
        <dbReference type="PROSITE" id="PS51194"/>
    </source>
</evidence>
<evidence type="ECO:0000313" key="22">
    <source>
        <dbReference type="Proteomes" id="UP000219335"/>
    </source>
</evidence>
<dbReference type="EMBL" id="OCMU01000001">
    <property type="protein sequence ID" value="SOD16048.1"/>
    <property type="molecule type" value="Genomic_DNA"/>
</dbReference>
<dbReference type="GO" id="GO:0005829">
    <property type="term" value="C:cytosol"/>
    <property type="evidence" value="ECO:0007669"/>
    <property type="project" value="TreeGrafter"/>
</dbReference>
<dbReference type="InterPro" id="IPR014018">
    <property type="entry name" value="SecA_motor_DEAD"/>
</dbReference>
<evidence type="ECO:0000256" key="3">
    <source>
        <dbReference type="ARBA" id="ARBA00022448"/>
    </source>
</evidence>
<keyword evidence="4 15" id="KW-1003">Cell membrane</keyword>